<dbReference type="Pfam" id="PF06962">
    <property type="entry name" value="rRNA_methylase"/>
    <property type="match status" value="1"/>
</dbReference>
<dbReference type="InterPro" id="IPR029063">
    <property type="entry name" value="SAM-dependent_MTases_sf"/>
</dbReference>
<accession>A0A6P8CA62</accession>
<dbReference type="AlphaFoldDB" id="A0A6P8CA62"/>
<organism evidence="1 2">
    <name type="scientific">Punica granatum</name>
    <name type="common">Pomegranate</name>
    <dbReference type="NCBI Taxonomy" id="22663"/>
    <lineage>
        <taxon>Eukaryota</taxon>
        <taxon>Viridiplantae</taxon>
        <taxon>Streptophyta</taxon>
        <taxon>Embryophyta</taxon>
        <taxon>Tracheophyta</taxon>
        <taxon>Spermatophyta</taxon>
        <taxon>Magnoliopsida</taxon>
        <taxon>eudicotyledons</taxon>
        <taxon>Gunneridae</taxon>
        <taxon>Pentapetalae</taxon>
        <taxon>rosids</taxon>
        <taxon>malvids</taxon>
        <taxon>Myrtales</taxon>
        <taxon>Lythraceae</taxon>
        <taxon>Punica</taxon>
    </lineage>
</organism>
<dbReference type="PANTHER" id="PTHR35276">
    <property type="entry name" value="S-ADENOSYL-L-METHIONINE-DEPENDENT METHYLTRANSFERASES SUPERFAMILY PROTEIN"/>
    <property type="match status" value="1"/>
</dbReference>
<dbReference type="GeneID" id="116193268"/>
<sequence length="276" mass="29877">MSMRFSALPWRSFPRTVASEKKIPLSGKAGTYGLSALSPSLSALSVPPKPLLRCRASFSTLHDAAPPGEISLPGVEDEMVGYIFGKKKATDVAHSVWKHVVRRGDTVVDATCGNGYDTLAMLRLVADLSGKGRVFGMDIQEEALTNTDSLLTQSLTPSEKELVKLFPTCHSKMEEVIPKDVLVRLVAFNLGYLPGGDKEISTVSETTLLALEAAGRIIEPGGLISAVVYVGHPKGREEFEAVQAFASGLSTEDWVCCKLQMLNRPLAPVPIFMFKR</sequence>
<dbReference type="InterPro" id="IPR010719">
    <property type="entry name" value="MnmM_MeTrfase"/>
</dbReference>
<keyword evidence="1" id="KW-1185">Reference proteome</keyword>
<reference evidence="2" key="2">
    <citation type="submission" date="2025-08" db="UniProtKB">
        <authorList>
            <consortium name="RefSeq"/>
        </authorList>
    </citation>
    <scope>IDENTIFICATION</scope>
    <source>
        <tissue evidence="2">Leaf</tissue>
    </source>
</reference>
<gene>
    <name evidence="2" type="primary">LOC116193268</name>
</gene>
<name>A0A6P8CA62_PUNGR</name>
<proteinExistence type="predicted"/>
<reference evidence="1" key="1">
    <citation type="journal article" date="2020" name="Plant Biotechnol. J.">
        <title>The pomegranate (Punica granatum L.) draft genome dissects genetic divergence between soft- and hard-seeded cultivars.</title>
        <authorList>
            <person name="Luo X."/>
            <person name="Li H."/>
            <person name="Wu Z."/>
            <person name="Yao W."/>
            <person name="Zhao P."/>
            <person name="Cao D."/>
            <person name="Yu H."/>
            <person name="Li K."/>
            <person name="Poudel K."/>
            <person name="Zhao D."/>
            <person name="Zhang F."/>
            <person name="Xia X."/>
            <person name="Chen L."/>
            <person name="Wang Q."/>
            <person name="Jing D."/>
            <person name="Cao S."/>
        </authorList>
    </citation>
    <scope>NUCLEOTIDE SEQUENCE [LARGE SCALE GENOMIC DNA]</scope>
    <source>
        <strain evidence="1">cv. Tunisia</strain>
    </source>
</reference>
<evidence type="ECO:0000313" key="2">
    <source>
        <dbReference type="RefSeq" id="XP_031377943.1"/>
    </source>
</evidence>
<protein>
    <submittedName>
        <fullName evidence="2">Uncharacterized protein LOC116193268 isoform X1</fullName>
    </submittedName>
</protein>
<dbReference type="PANTHER" id="PTHR35276:SF1">
    <property type="entry name" value="TRNA (MNM(5)S(2)U34)-METHYLTRANSFERASE, CHLOROPLASTIC"/>
    <property type="match status" value="1"/>
</dbReference>
<dbReference type="Proteomes" id="UP000515151">
    <property type="component" value="Chromosome 1"/>
</dbReference>
<dbReference type="Gene3D" id="3.40.50.150">
    <property type="entry name" value="Vaccinia Virus protein VP39"/>
    <property type="match status" value="1"/>
</dbReference>
<dbReference type="RefSeq" id="XP_031377943.1">
    <property type="nucleotide sequence ID" value="XM_031522083.1"/>
</dbReference>
<dbReference type="SUPFAM" id="SSF53335">
    <property type="entry name" value="S-adenosyl-L-methionine-dependent methyltransferases"/>
    <property type="match status" value="1"/>
</dbReference>
<evidence type="ECO:0000313" key="1">
    <source>
        <dbReference type="Proteomes" id="UP000515151"/>
    </source>
</evidence>
<dbReference type="OrthoDB" id="2984at2759"/>